<dbReference type="PANTHER" id="PTHR10887">
    <property type="entry name" value="DNA2/NAM7 HELICASE FAMILY"/>
    <property type="match status" value="1"/>
</dbReference>
<dbReference type="PANTHER" id="PTHR10887:SF517">
    <property type="entry name" value="RNA HELICASE NONSENSE MRNA REDUCING FACTOR"/>
    <property type="match status" value="1"/>
</dbReference>
<reference evidence="2" key="1">
    <citation type="submission" date="2021-02" db="EMBL/GenBank/DDBJ databases">
        <authorList>
            <person name="Dougan E. K."/>
            <person name="Rhodes N."/>
            <person name="Thang M."/>
            <person name="Chan C."/>
        </authorList>
    </citation>
    <scope>NUCLEOTIDE SEQUENCE</scope>
</reference>
<dbReference type="AlphaFoldDB" id="A0A812XU66"/>
<dbReference type="InterPro" id="IPR047187">
    <property type="entry name" value="SF1_C_Upf1"/>
</dbReference>
<dbReference type="InterPro" id="IPR027417">
    <property type="entry name" value="P-loop_NTPase"/>
</dbReference>
<proteinExistence type="predicted"/>
<dbReference type="Gene3D" id="3.40.50.300">
    <property type="entry name" value="P-loop containing nucleotide triphosphate hydrolases"/>
    <property type="match status" value="1"/>
</dbReference>
<evidence type="ECO:0000313" key="2">
    <source>
        <dbReference type="EMBL" id="CAE7760422.1"/>
    </source>
</evidence>
<evidence type="ECO:0000313" key="3">
    <source>
        <dbReference type="Proteomes" id="UP000601435"/>
    </source>
</evidence>
<feature type="domain" description="DNA2/NAM7 helicase-like C-terminal" evidence="1">
    <location>
        <begin position="1"/>
        <end position="203"/>
    </location>
</feature>
<keyword evidence="3" id="KW-1185">Reference proteome</keyword>
<dbReference type="SUPFAM" id="SSF52540">
    <property type="entry name" value="P-loop containing nucleoside triphosphate hydrolases"/>
    <property type="match status" value="1"/>
</dbReference>
<dbReference type="GO" id="GO:0000184">
    <property type="term" value="P:nuclear-transcribed mRNA catabolic process, nonsense-mediated decay"/>
    <property type="evidence" value="ECO:0007669"/>
    <property type="project" value="TreeGrafter"/>
</dbReference>
<sequence>MDQRLCDYPSQRFYNGELQTAASVGEGGVTPQMLPAGITFKAGIPGHPVVFLDTSAIEGCREQLVPFFGSISIHNRMEAQIVAELLRGFQAASVEAARLCVLTAYKAQDSLLDEVIHGGSSAERLRKRKSRSTMIREQGVDPLEKESHPRIYTVDGFQGNESDYVFYSAVRSGGTATGFSGNPQRLCVLLTRARRGLIVVGSRDTLQHTEEWQRWLDSADKQEFTVDDELVAKLQRREVAQRGPL</sequence>
<comment type="caution">
    <text evidence="2">The sequence shown here is derived from an EMBL/GenBank/DDBJ whole genome shotgun (WGS) entry which is preliminary data.</text>
</comment>
<organism evidence="2 3">
    <name type="scientific">Symbiodinium necroappetens</name>
    <dbReference type="NCBI Taxonomy" id="1628268"/>
    <lineage>
        <taxon>Eukaryota</taxon>
        <taxon>Sar</taxon>
        <taxon>Alveolata</taxon>
        <taxon>Dinophyceae</taxon>
        <taxon>Suessiales</taxon>
        <taxon>Symbiodiniaceae</taxon>
        <taxon>Symbiodinium</taxon>
    </lineage>
</organism>
<dbReference type="CDD" id="cd18808">
    <property type="entry name" value="SF1_C_Upf1"/>
    <property type="match status" value="1"/>
</dbReference>
<name>A0A812XU66_9DINO</name>
<dbReference type="GO" id="GO:0005737">
    <property type="term" value="C:cytoplasm"/>
    <property type="evidence" value="ECO:0007669"/>
    <property type="project" value="TreeGrafter"/>
</dbReference>
<protein>
    <submittedName>
        <fullName evidence="2">UPF1 protein</fullName>
    </submittedName>
</protein>
<dbReference type="OrthoDB" id="6513042at2759"/>
<dbReference type="Pfam" id="PF13087">
    <property type="entry name" value="AAA_12"/>
    <property type="match status" value="1"/>
</dbReference>
<evidence type="ECO:0000259" key="1">
    <source>
        <dbReference type="Pfam" id="PF13087"/>
    </source>
</evidence>
<dbReference type="EMBL" id="CAJNJA010039842">
    <property type="protein sequence ID" value="CAE7760422.1"/>
    <property type="molecule type" value="Genomic_DNA"/>
</dbReference>
<dbReference type="InterPro" id="IPR041679">
    <property type="entry name" value="DNA2/NAM7-like_C"/>
</dbReference>
<dbReference type="GO" id="GO:0003724">
    <property type="term" value="F:RNA helicase activity"/>
    <property type="evidence" value="ECO:0007669"/>
    <property type="project" value="TreeGrafter"/>
</dbReference>
<accession>A0A812XU66</accession>
<dbReference type="InterPro" id="IPR045055">
    <property type="entry name" value="DNA2/NAM7-like"/>
</dbReference>
<dbReference type="Proteomes" id="UP000601435">
    <property type="component" value="Unassembled WGS sequence"/>
</dbReference>
<gene>
    <name evidence="2" type="primary">UPF1</name>
    <name evidence="2" type="ORF">SNEC2469_LOCUS22121</name>
</gene>